<gene>
    <name evidence="13" type="primary">xerC_1</name>
    <name evidence="9" type="synonym">xerC</name>
    <name evidence="13" type="ORF">PIGHUM_00064</name>
</gene>
<dbReference type="Pfam" id="PF00589">
    <property type="entry name" value="Phage_integrase"/>
    <property type="match status" value="1"/>
</dbReference>
<dbReference type="GO" id="GO:0007059">
    <property type="term" value="P:chromosome segregation"/>
    <property type="evidence" value="ECO:0007669"/>
    <property type="project" value="UniProtKB-UniRule"/>
</dbReference>
<comment type="function">
    <text evidence="9">Site-specific tyrosine recombinase, which acts by catalyzing the cutting and rejoining of the recombining DNA molecules. The XerC-XerD complex is essential to convert dimers of the bacterial chromosome into monomers to permit their segregation at cell division. It also contributes to the segregational stability of plasmids.</text>
</comment>
<dbReference type="Gene3D" id="1.10.443.10">
    <property type="entry name" value="Intergrase catalytic core"/>
    <property type="match status" value="1"/>
</dbReference>
<dbReference type="InterPro" id="IPR044068">
    <property type="entry name" value="CB"/>
</dbReference>
<dbReference type="Proteomes" id="UP000277294">
    <property type="component" value="Unassembled WGS sequence"/>
</dbReference>
<evidence type="ECO:0000256" key="2">
    <source>
        <dbReference type="ARBA" id="ARBA00022490"/>
    </source>
</evidence>
<evidence type="ECO:0000256" key="7">
    <source>
        <dbReference type="ARBA" id="ARBA00023172"/>
    </source>
</evidence>
<feature type="active site" evidence="9">
    <location>
        <position position="302"/>
    </location>
</feature>
<dbReference type="GO" id="GO:0009037">
    <property type="term" value="F:tyrosine-based site-specific recombinase activity"/>
    <property type="evidence" value="ECO:0007669"/>
    <property type="project" value="UniProtKB-UniRule"/>
</dbReference>
<feature type="active site" evidence="9">
    <location>
        <position position="299"/>
    </location>
</feature>
<dbReference type="InterPro" id="IPR050090">
    <property type="entry name" value="Tyrosine_recombinase_XerCD"/>
</dbReference>
<dbReference type="GO" id="GO:0003677">
    <property type="term" value="F:DNA binding"/>
    <property type="evidence" value="ECO:0007669"/>
    <property type="project" value="UniProtKB-UniRule"/>
</dbReference>
<dbReference type="PROSITE" id="PS51898">
    <property type="entry name" value="TYR_RECOMBINASE"/>
    <property type="match status" value="1"/>
</dbReference>
<organism evidence="13 14">
    <name type="scientific">Pigmentiphaga humi</name>
    <dbReference type="NCBI Taxonomy" id="2478468"/>
    <lineage>
        <taxon>Bacteria</taxon>
        <taxon>Pseudomonadati</taxon>
        <taxon>Pseudomonadota</taxon>
        <taxon>Betaproteobacteria</taxon>
        <taxon>Burkholderiales</taxon>
        <taxon>Alcaligenaceae</taxon>
        <taxon>Pigmentiphaga</taxon>
    </lineage>
</organism>
<protein>
    <recommendedName>
        <fullName evidence="9">Tyrosine recombinase XerC</fullName>
    </recommendedName>
</protein>
<evidence type="ECO:0000259" key="12">
    <source>
        <dbReference type="PROSITE" id="PS51900"/>
    </source>
</evidence>
<dbReference type="GO" id="GO:0006313">
    <property type="term" value="P:DNA transposition"/>
    <property type="evidence" value="ECO:0007669"/>
    <property type="project" value="UniProtKB-UniRule"/>
</dbReference>
<dbReference type="CDD" id="cd00798">
    <property type="entry name" value="INT_XerDC_C"/>
    <property type="match status" value="1"/>
</dbReference>
<dbReference type="Pfam" id="PF02899">
    <property type="entry name" value="Phage_int_SAM_1"/>
    <property type="match status" value="1"/>
</dbReference>
<proteinExistence type="inferred from homology"/>
<comment type="subcellular location">
    <subcellularLocation>
        <location evidence="1 9">Cytoplasm</location>
    </subcellularLocation>
</comment>
<feature type="compositionally biased region" description="Basic and acidic residues" evidence="10">
    <location>
        <begin position="350"/>
        <end position="359"/>
    </location>
</feature>
<keyword evidence="8 9" id="KW-0131">Cell cycle</keyword>
<evidence type="ECO:0000256" key="6">
    <source>
        <dbReference type="ARBA" id="ARBA00023125"/>
    </source>
</evidence>
<evidence type="ECO:0000256" key="4">
    <source>
        <dbReference type="ARBA" id="ARBA00022829"/>
    </source>
</evidence>
<dbReference type="Gene3D" id="1.10.150.130">
    <property type="match status" value="1"/>
</dbReference>
<dbReference type="PANTHER" id="PTHR30349:SF81">
    <property type="entry name" value="TYROSINE RECOMBINASE XERC"/>
    <property type="match status" value="1"/>
</dbReference>
<feature type="active site" evidence="9">
    <location>
        <position position="192"/>
    </location>
</feature>
<keyword evidence="6 9" id="KW-0238">DNA-binding</keyword>
<dbReference type="AlphaFoldDB" id="A0A3P4AVI2"/>
<sequence length="375" mass="40527">MKPPPTRSARPPGGGAGGPAEPDPLRPGWDTERAGGALIPAMGEWLGHLESGRRYSVHTLAAYRRDLGWLVELADGLPLEHVSQGHVRRYLGLLHAQGLSPRSLARILATWRGFYQWWAPRAGMAANPAAGVRGPKVPRGLPKALSVDQTQALLDHEPPQAGEQRGQTDAQRCAIALRDTAMFELFYSSGLRLAELVGLDTAYVRAAGYESASWLDLEQAEVSVLGKGGKRRIVPVGSQACTALRAWLEARPVLAAAAGADVHALFLGLRGRRVSTRVVQAQLARRGQSAGVPTHVHPHVLRHSFASHVLQSAEDLRAVQEMLGHANISTTQIYTRLDFQHLAKVYDKAHPRAGRDKKNPHATPSAALPDGKKPD</sequence>
<dbReference type="HAMAP" id="MF_01808">
    <property type="entry name" value="Recomb_XerC_XerD"/>
    <property type="match status" value="1"/>
</dbReference>
<dbReference type="InterPro" id="IPR010998">
    <property type="entry name" value="Integrase_recombinase_N"/>
</dbReference>
<evidence type="ECO:0000313" key="13">
    <source>
        <dbReference type="EMBL" id="VCU68017.1"/>
    </source>
</evidence>
<feature type="active site" evidence="9">
    <location>
        <position position="325"/>
    </location>
</feature>
<evidence type="ECO:0000313" key="14">
    <source>
        <dbReference type="Proteomes" id="UP000277294"/>
    </source>
</evidence>
<evidence type="ECO:0000256" key="10">
    <source>
        <dbReference type="SAM" id="MobiDB-lite"/>
    </source>
</evidence>
<evidence type="ECO:0000259" key="11">
    <source>
        <dbReference type="PROSITE" id="PS51898"/>
    </source>
</evidence>
<feature type="domain" description="Tyr recombinase" evidence="11">
    <location>
        <begin position="140"/>
        <end position="347"/>
    </location>
</feature>
<dbReference type="GO" id="GO:0005737">
    <property type="term" value="C:cytoplasm"/>
    <property type="evidence" value="ECO:0007669"/>
    <property type="project" value="UniProtKB-SubCell"/>
</dbReference>
<dbReference type="InterPro" id="IPR004107">
    <property type="entry name" value="Integrase_SAM-like_N"/>
</dbReference>
<dbReference type="InterPro" id="IPR002104">
    <property type="entry name" value="Integrase_catalytic"/>
</dbReference>
<dbReference type="PANTHER" id="PTHR30349">
    <property type="entry name" value="PHAGE INTEGRASE-RELATED"/>
    <property type="match status" value="1"/>
</dbReference>
<comment type="similarity">
    <text evidence="9">Belongs to the 'phage' integrase family. XerC subfamily.</text>
</comment>
<dbReference type="GO" id="GO:0051301">
    <property type="term" value="P:cell division"/>
    <property type="evidence" value="ECO:0007669"/>
    <property type="project" value="UniProtKB-KW"/>
</dbReference>
<evidence type="ECO:0000256" key="1">
    <source>
        <dbReference type="ARBA" id="ARBA00004496"/>
    </source>
</evidence>
<keyword evidence="3 9" id="KW-0132">Cell division</keyword>
<evidence type="ECO:0000256" key="5">
    <source>
        <dbReference type="ARBA" id="ARBA00022908"/>
    </source>
</evidence>
<comment type="subunit">
    <text evidence="9">Forms a cyclic heterotetrameric complex composed of two molecules of XerC and two molecules of XerD.</text>
</comment>
<keyword evidence="14" id="KW-1185">Reference proteome</keyword>
<dbReference type="InterPro" id="IPR013762">
    <property type="entry name" value="Integrase-like_cat_sf"/>
</dbReference>
<feature type="active site" evidence="9">
    <location>
        <position position="227"/>
    </location>
</feature>
<dbReference type="EMBL" id="UWPJ01000005">
    <property type="protein sequence ID" value="VCU68017.1"/>
    <property type="molecule type" value="Genomic_DNA"/>
</dbReference>
<accession>A0A3P4AVI2</accession>
<feature type="domain" description="Core-binding (CB)" evidence="12">
    <location>
        <begin position="36"/>
        <end position="119"/>
    </location>
</feature>
<keyword evidence="5 9" id="KW-0229">DNA integration</keyword>
<evidence type="ECO:0000256" key="3">
    <source>
        <dbReference type="ARBA" id="ARBA00022618"/>
    </source>
</evidence>
<dbReference type="InterPro" id="IPR023009">
    <property type="entry name" value="Tyrosine_recombinase_XerC/XerD"/>
</dbReference>
<feature type="active site" description="O-(3'-phospho-DNA)-tyrosine intermediate" evidence="9">
    <location>
        <position position="334"/>
    </location>
</feature>
<dbReference type="PROSITE" id="PS51900">
    <property type="entry name" value="CB"/>
    <property type="match status" value="1"/>
</dbReference>
<evidence type="ECO:0000256" key="9">
    <source>
        <dbReference type="HAMAP-Rule" id="MF_01808"/>
    </source>
</evidence>
<reference evidence="13 14" key="1">
    <citation type="submission" date="2018-10" db="EMBL/GenBank/DDBJ databases">
        <authorList>
            <person name="Criscuolo A."/>
        </authorList>
    </citation>
    <scope>NUCLEOTIDE SEQUENCE [LARGE SCALE GENOMIC DNA]</scope>
    <source>
        <strain evidence="13">DnA1</strain>
    </source>
</reference>
<dbReference type="InterPro" id="IPR011010">
    <property type="entry name" value="DNA_brk_join_enz"/>
</dbReference>
<feature type="region of interest" description="Disordered" evidence="10">
    <location>
        <begin position="350"/>
        <end position="375"/>
    </location>
</feature>
<keyword evidence="2 9" id="KW-0963">Cytoplasm</keyword>
<name>A0A3P4AVI2_9BURK</name>
<keyword evidence="4 9" id="KW-0159">Chromosome partition</keyword>
<feature type="region of interest" description="Disordered" evidence="10">
    <location>
        <begin position="1"/>
        <end position="33"/>
    </location>
</feature>
<dbReference type="SUPFAM" id="SSF56349">
    <property type="entry name" value="DNA breaking-rejoining enzymes"/>
    <property type="match status" value="1"/>
</dbReference>
<keyword evidence="7 9" id="KW-0233">DNA recombination</keyword>
<evidence type="ECO:0000256" key="8">
    <source>
        <dbReference type="ARBA" id="ARBA00023306"/>
    </source>
</evidence>